<gene>
    <name evidence="4" type="ORF">E4U42_000339</name>
</gene>
<keyword evidence="5" id="KW-1185">Reference proteome</keyword>
<dbReference type="PROSITE" id="PS50048">
    <property type="entry name" value="ZN2_CY6_FUNGAL_2"/>
    <property type="match status" value="1"/>
</dbReference>
<dbReference type="InterPro" id="IPR053187">
    <property type="entry name" value="Notoamide_regulator"/>
</dbReference>
<dbReference type="Gene3D" id="4.10.240.10">
    <property type="entry name" value="Zn(2)-C6 fungal-type DNA-binding domain"/>
    <property type="match status" value="1"/>
</dbReference>
<dbReference type="InterPro" id="IPR001138">
    <property type="entry name" value="Zn2Cys6_DnaBD"/>
</dbReference>
<evidence type="ECO:0000256" key="2">
    <source>
        <dbReference type="SAM" id="MobiDB-lite"/>
    </source>
</evidence>
<proteinExistence type="predicted"/>
<name>A0A8K0NFL4_9HYPO</name>
<dbReference type="PROSITE" id="PS00463">
    <property type="entry name" value="ZN2_CY6_FUNGAL_1"/>
    <property type="match status" value="1"/>
</dbReference>
<dbReference type="AlphaFoldDB" id="A0A8K0NFL4"/>
<dbReference type="GO" id="GO:0000981">
    <property type="term" value="F:DNA-binding transcription factor activity, RNA polymerase II-specific"/>
    <property type="evidence" value="ECO:0007669"/>
    <property type="project" value="InterPro"/>
</dbReference>
<evidence type="ECO:0000313" key="4">
    <source>
        <dbReference type="EMBL" id="KAG5914754.1"/>
    </source>
</evidence>
<accession>A0A8K0NFL4</accession>
<dbReference type="EMBL" id="SRPY01001070">
    <property type="protein sequence ID" value="KAG5914754.1"/>
    <property type="molecule type" value="Genomic_DNA"/>
</dbReference>
<dbReference type="OrthoDB" id="2943660at2759"/>
<dbReference type="PANTHER" id="PTHR47256">
    <property type="entry name" value="ZN(II)2CYS6 TRANSCRIPTION FACTOR (EUROFUNG)-RELATED"/>
    <property type="match status" value="1"/>
</dbReference>
<evidence type="ECO:0000313" key="5">
    <source>
        <dbReference type="Proteomes" id="UP000811619"/>
    </source>
</evidence>
<feature type="region of interest" description="Disordered" evidence="2">
    <location>
        <begin position="1"/>
        <end position="42"/>
    </location>
</feature>
<dbReference type="InterPro" id="IPR036864">
    <property type="entry name" value="Zn2-C6_fun-type_DNA-bd_sf"/>
</dbReference>
<dbReference type="Proteomes" id="UP000811619">
    <property type="component" value="Unassembled WGS sequence"/>
</dbReference>
<dbReference type="Pfam" id="PF00172">
    <property type="entry name" value="Zn_clus"/>
    <property type="match status" value="1"/>
</dbReference>
<dbReference type="CDD" id="cd12148">
    <property type="entry name" value="fungal_TF_MHR"/>
    <property type="match status" value="1"/>
</dbReference>
<dbReference type="GO" id="GO:0008270">
    <property type="term" value="F:zinc ion binding"/>
    <property type="evidence" value="ECO:0007669"/>
    <property type="project" value="InterPro"/>
</dbReference>
<organism evidence="4 5">
    <name type="scientific">Claviceps africana</name>
    <dbReference type="NCBI Taxonomy" id="83212"/>
    <lineage>
        <taxon>Eukaryota</taxon>
        <taxon>Fungi</taxon>
        <taxon>Dikarya</taxon>
        <taxon>Ascomycota</taxon>
        <taxon>Pezizomycotina</taxon>
        <taxon>Sordariomycetes</taxon>
        <taxon>Hypocreomycetidae</taxon>
        <taxon>Hypocreales</taxon>
        <taxon>Clavicipitaceae</taxon>
        <taxon>Claviceps</taxon>
    </lineage>
</organism>
<feature type="domain" description="Zn(2)-C6 fungal-type" evidence="3">
    <location>
        <begin position="51"/>
        <end position="81"/>
    </location>
</feature>
<comment type="caution">
    <text evidence="4">The sequence shown here is derived from an EMBL/GenBank/DDBJ whole genome shotgun (WGS) entry which is preliminary data.</text>
</comment>
<evidence type="ECO:0000256" key="1">
    <source>
        <dbReference type="ARBA" id="ARBA00023242"/>
    </source>
</evidence>
<dbReference type="CDD" id="cd00067">
    <property type="entry name" value="GAL4"/>
    <property type="match status" value="1"/>
</dbReference>
<evidence type="ECO:0000259" key="3">
    <source>
        <dbReference type="PROSITE" id="PS50048"/>
    </source>
</evidence>
<keyword evidence="1" id="KW-0539">Nucleus</keyword>
<reference evidence="4" key="1">
    <citation type="journal article" date="2020" name="bioRxiv">
        <title>Whole genome comparisons of ergot fungi reveals the divergence and evolution of species within the genus Claviceps are the result of varying mechanisms driving genome evolution and host range expansion.</title>
        <authorList>
            <person name="Wyka S.A."/>
            <person name="Mondo S.J."/>
            <person name="Liu M."/>
            <person name="Dettman J."/>
            <person name="Nalam V."/>
            <person name="Broders K.D."/>
        </authorList>
    </citation>
    <scope>NUCLEOTIDE SEQUENCE</scope>
    <source>
        <strain evidence="4">CCC 489</strain>
    </source>
</reference>
<dbReference type="SUPFAM" id="SSF57701">
    <property type="entry name" value="Zn2/Cys6 DNA-binding domain"/>
    <property type="match status" value="1"/>
</dbReference>
<dbReference type="SMART" id="SM00066">
    <property type="entry name" value="GAL4"/>
    <property type="match status" value="1"/>
</dbReference>
<protein>
    <recommendedName>
        <fullName evidence="3">Zn(2)-C6 fungal-type domain-containing protein</fullName>
    </recommendedName>
</protein>
<dbReference type="PANTHER" id="PTHR47256:SF3">
    <property type="entry name" value="ZN(II)2CYS6 TRANSCRIPTION FACTOR (EUROFUNG)"/>
    <property type="match status" value="1"/>
</dbReference>
<sequence>MEQNFRRLLPRRSPSPLTYSNESEGDRSAAEGSRNWGATASGTGRRAVRAACEPCRRQKCKCDARRPSCSHCLRRRAECIYITDSGETHGSALRRRYSSQEEELDSLKKLLRHIRTGSSHEVDKIILHIRSYEDPIEAFNSYVCSTEGQSLAAGTMQETDRLSDIPIDPQLGPASEAWNTLGIAVPAEPGAWTTIAPVDVVHDLVSRYFFLERPVLLPSIDHQSFAEEMNRGDTSSEMYCSDLLVNAICAHQCFLSEDYTQSSVSQRDLGRKFLDECYRLLRLRTGRITLPSAQAVTLIYQAELAEQLFNIPIQNVHSET</sequence>